<dbReference type="Gene3D" id="1.10.10.10">
    <property type="entry name" value="Winged helix-like DNA-binding domain superfamily/Winged helix DNA-binding domain"/>
    <property type="match status" value="1"/>
</dbReference>
<comment type="caution">
    <text evidence="1">The sequence shown here is derived from an EMBL/GenBank/DDBJ whole genome shotgun (WGS) entry which is preliminary data.</text>
</comment>
<dbReference type="InterPro" id="IPR013324">
    <property type="entry name" value="RNA_pol_sigma_r3/r4-like"/>
</dbReference>
<keyword evidence="2" id="KW-1185">Reference proteome</keyword>
<sequence length="155" mass="18339">MQDKDKKFYVTIDGQEVEVSEQIYHEYKRSLWREHKRKERASRCYLGNKRCTGDCKTCQYLREGAPLSLDTMFDDGLDVADGSCLEDVIELKMKIKILHEALNNLDPADRDIITLFAESNSDRKISEKLDRPQTTISYRRKVNLKQLRKYLKDWE</sequence>
<dbReference type="InterPro" id="IPR036388">
    <property type="entry name" value="WH-like_DNA-bd_sf"/>
</dbReference>
<dbReference type="RefSeq" id="WP_148391544.1">
    <property type="nucleotide sequence ID" value="NZ_JBBMFP010000009.1"/>
</dbReference>
<organism evidence="1 2">
    <name type="scientific">Blautia caccae</name>
    <dbReference type="NCBI Taxonomy" id="3133175"/>
    <lineage>
        <taxon>Bacteria</taxon>
        <taxon>Bacillati</taxon>
        <taxon>Bacillota</taxon>
        <taxon>Clostridia</taxon>
        <taxon>Lachnospirales</taxon>
        <taxon>Lachnospiraceae</taxon>
        <taxon>Blautia</taxon>
    </lineage>
</organism>
<dbReference type="Proteomes" id="UP001457898">
    <property type="component" value="Unassembled WGS sequence"/>
</dbReference>
<protein>
    <submittedName>
        <fullName evidence="1">Sigma-70 family RNA polymerase sigma factor</fullName>
    </submittedName>
</protein>
<name>A0ABV1DPX1_9FIRM</name>
<proteinExistence type="predicted"/>
<gene>
    <name evidence="1" type="ORF">WMO65_11690</name>
</gene>
<dbReference type="EMBL" id="JBBMFP010000009">
    <property type="protein sequence ID" value="MEQ2431667.1"/>
    <property type="molecule type" value="Genomic_DNA"/>
</dbReference>
<reference evidence="1 2" key="1">
    <citation type="submission" date="2024-03" db="EMBL/GenBank/DDBJ databases">
        <title>Human intestinal bacterial collection.</title>
        <authorList>
            <person name="Pauvert C."/>
            <person name="Hitch T.C.A."/>
            <person name="Clavel T."/>
        </authorList>
    </citation>
    <scope>NUCLEOTIDE SEQUENCE [LARGE SCALE GENOMIC DNA]</scope>
    <source>
        <strain evidence="1 2">CLA-SR-H028</strain>
    </source>
</reference>
<evidence type="ECO:0000313" key="1">
    <source>
        <dbReference type="EMBL" id="MEQ2431667.1"/>
    </source>
</evidence>
<evidence type="ECO:0000313" key="2">
    <source>
        <dbReference type="Proteomes" id="UP001457898"/>
    </source>
</evidence>
<accession>A0ABV1DPX1</accession>
<dbReference type="SUPFAM" id="SSF88659">
    <property type="entry name" value="Sigma3 and sigma4 domains of RNA polymerase sigma factors"/>
    <property type="match status" value="1"/>
</dbReference>